<evidence type="ECO:0000256" key="3">
    <source>
        <dbReference type="ARBA" id="ARBA00022457"/>
    </source>
</evidence>
<dbReference type="AlphaFoldDB" id="W1Q173"/>
<comment type="caution">
    <text evidence="13">The sequence shown here is derived from an EMBL/GenBank/DDBJ whole genome shotgun (WGS) entry which is preliminary data.</text>
</comment>
<name>W1Q173_ABIDE</name>
<dbReference type="GO" id="GO:0008413">
    <property type="term" value="F:8-oxo-7,8-dihydroguanosine triphosphate pyrophosphatase activity"/>
    <property type="evidence" value="ECO:0007669"/>
    <property type="project" value="TreeGrafter"/>
</dbReference>
<evidence type="ECO:0000256" key="8">
    <source>
        <dbReference type="ARBA" id="ARBA00022842"/>
    </source>
</evidence>
<comment type="similarity">
    <text evidence="2">Belongs to the Nudix hydrolase family.</text>
</comment>
<keyword evidence="8" id="KW-0460">Magnesium</keyword>
<evidence type="ECO:0000256" key="6">
    <source>
        <dbReference type="ARBA" id="ARBA00022763"/>
    </source>
</evidence>
<evidence type="ECO:0000256" key="5">
    <source>
        <dbReference type="ARBA" id="ARBA00022723"/>
    </source>
</evidence>
<evidence type="ECO:0000256" key="10">
    <source>
        <dbReference type="ARBA" id="ARBA00035861"/>
    </source>
</evidence>
<evidence type="ECO:0000313" key="13">
    <source>
        <dbReference type="EMBL" id="ESK64718.1"/>
    </source>
</evidence>
<feature type="domain" description="Nudix hydrolase" evidence="12">
    <location>
        <begin position="38"/>
        <end position="170"/>
    </location>
</feature>
<dbReference type="GO" id="GO:0006260">
    <property type="term" value="P:DNA replication"/>
    <property type="evidence" value="ECO:0007669"/>
    <property type="project" value="UniProtKB-KW"/>
</dbReference>
<evidence type="ECO:0000256" key="1">
    <source>
        <dbReference type="ARBA" id="ARBA00001946"/>
    </source>
</evidence>
<keyword evidence="6" id="KW-0227">DNA damage</keyword>
<dbReference type="CDD" id="cd04693">
    <property type="entry name" value="NUDIX_Hydrolase"/>
    <property type="match status" value="1"/>
</dbReference>
<sequence length="181" mass="20919">MPIRTSQMSEVWELVDVNKQLTGIRHLRGQEALIPPGHYHLVARVLVMDAKGQILLTQRSHGKAHYPNYWEFGANGSVLAGESSELAACRELWEETGIKVSHHDLVWLEDYRYDNWWLDIYGIVLADQAPALVLDPEENQDWLWLAPDQLEEWQAKLVPGDWERWQAVASKLLALREEVDK</sequence>
<proteinExistence type="inferred from homology"/>
<dbReference type="SUPFAM" id="SSF55811">
    <property type="entry name" value="Nudix"/>
    <property type="match status" value="1"/>
</dbReference>
<dbReference type="EMBL" id="ACIN03000017">
    <property type="protein sequence ID" value="ESK64718.1"/>
    <property type="molecule type" value="Genomic_DNA"/>
</dbReference>
<dbReference type="InterPro" id="IPR020084">
    <property type="entry name" value="NUDIX_hydrolase_CS"/>
</dbReference>
<keyword evidence="14" id="KW-1185">Reference proteome</keyword>
<dbReference type="GO" id="GO:0035539">
    <property type="term" value="F:8-oxo-7,8-dihydrodeoxyguanosine triphosphate pyrophosphatase activity"/>
    <property type="evidence" value="ECO:0007669"/>
    <property type="project" value="UniProtKB-EC"/>
</dbReference>
<evidence type="ECO:0000256" key="4">
    <source>
        <dbReference type="ARBA" id="ARBA00022705"/>
    </source>
</evidence>
<dbReference type="PANTHER" id="PTHR47707">
    <property type="entry name" value="8-OXO-DGTP DIPHOSPHATASE"/>
    <property type="match status" value="1"/>
</dbReference>
<dbReference type="GO" id="GO:0006281">
    <property type="term" value="P:DNA repair"/>
    <property type="evidence" value="ECO:0007669"/>
    <property type="project" value="UniProtKB-KW"/>
</dbReference>
<dbReference type="PROSITE" id="PS51462">
    <property type="entry name" value="NUDIX"/>
    <property type="match status" value="1"/>
</dbReference>
<keyword evidence="5" id="KW-0479">Metal-binding</keyword>
<dbReference type="InterPro" id="IPR047127">
    <property type="entry name" value="MutT-like"/>
</dbReference>
<evidence type="ECO:0000256" key="7">
    <source>
        <dbReference type="ARBA" id="ARBA00022801"/>
    </source>
</evidence>
<dbReference type="HOGENOM" id="CLU_060552_1_1_9"/>
<dbReference type="GO" id="GO:0044716">
    <property type="term" value="F:8-oxo-GDP phosphatase activity"/>
    <property type="evidence" value="ECO:0007669"/>
    <property type="project" value="TreeGrafter"/>
</dbReference>
<comment type="cofactor">
    <cofactor evidence="1">
        <name>Mg(2+)</name>
        <dbReference type="ChEBI" id="CHEBI:18420"/>
    </cofactor>
</comment>
<evidence type="ECO:0000313" key="14">
    <source>
        <dbReference type="Proteomes" id="UP000019050"/>
    </source>
</evidence>
<accession>W1Q173</accession>
<dbReference type="Proteomes" id="UP000019050">
    <property type="component" value="Unassembled WGS sequence"/>
</dbReference>
<dbReference type="EC" id="3.6.1.55" evidence="11"/>
<organism evidence="13 14">
    <name type="scientific">Abiotrophia defectiva ATCC 49176</name>
    <dbReference type="NCBI Taxonomy" id="592010"/>
    <lineage>
        <taxon>Bacteria</taxon>
        <taxon>Bacillati</taxon>
        <taxon>Bacillota</taxon>
        <taxon>Bacilli</taxon>
        <taxon>Lactobacillales</taxon>
        <taxon>Aerococcaceae</taxon>
        <taxon>Abiotrophia</taxon>
    </lineage>
</organism>
<dbReference type="GO" id="GO:0046872">
    <property type="term" value="F:metal ion binding"/>
    <property type="evidence" value="ECO:0007669"/>
    <property type="project" value="UniProtKB-KW"/>
</dbReference>
<evidence type="ECO:0000256" key="11">
    <source>
        <dbReference type="ARBA" id="ARBA00038905"/>
    </source>
</evidence>
<evidence type="ECO:0000256" key="2">
    <source>
        <dbReference type="ARBA" id="ARBA00005582"/>
    </source>
</evidence>
<keyword evidence="9" id="KW-0234">DNA repair</keyword>
<gene>
    <name evidence="13" type="ORF">GCWU000182_001902</name>
</gene>
<evidence type="ECO:0000259" key="12">
    <source>
        <dbReference type="PROSITE" id="PS51462"/>
    </source>
</evidence>
<protein>
    <recommendedName>
        <fullName evidence="11">8-oxo-dGTP diphosphatase</fullName>
        <ecNumber evidence="11">3.6.1.55</ecNumber>
    </recommendedName>
</protein>
<keyword evidence="7 13" id="KW-0378">Hydrolase</keyword>
<dbReference type="GO" id="GO:0044715">
    <property type="term" value="F:8-oxo-dGDP phosphatase activity"/>
    <property type="evidence" value="ECO:0007669"/>
    <property type="project" value="TreeGrafter"/>
</dbReference>
<dbReference type="STRING" id="592010.GCWU000182_001902"/>
<dbReference type="Pfam" id="PF00293">
    <property type="entry name" value="NUDIX"/>
    <property type="match status" value="1"/>
</dbReference>
<evidence type="ECO:0000256" key="9">
    <source>
        <dbReference type="ARBA" id="ARBA00023204"/>
    </source>
</evidence>
<dbReference type="PANTHER" id="PTHR47707:SF1">
    <property type="entry name" value="NUDIX HYDROLASE FAMILY PROTEIN"/>
    <property type="match status" value="1"/>
</dbReference>
<dbReference type="eggNOG" id="COG1051">
    <property type="taxonomic scope" value="Bacteria"/>
</dbReference>
<keyword evidence="3" id="KW-0515">Mutator protein</keyword>
<comment type="catalytic activity">
    <reaction evidence="10">
        <text>8-oxo-dGTP + H2O = 8-oxo-dGMP + diphosphate + H(+)</text>
        <dbReference type="Rhea" id="RHEA:31575"/>
        <dbReference type="ChEBI" id="CHEBI:15377"/>
        <dbReference type="ChEBI" id="CHEBI:15378"/>
        <dbReference type="ChEBI" id="CHEBI:33019"/>
        <dbReference type="ChEBI" id="CHEBI:63224"/>
        <dbReference type="ChEBI" id="CHEBI:77896"/>
        <dbReference type="EC" id="3.6.1.55"/>
    </reaction>
</comment>
<dbReference type="PROSITE" id="PS00893">
    <property type="entry name" value="NUDIX_BOX"/>
    <property type="match status" value="1"/>
</dbReference>
<keyword evidence="4" id="KW-0235">DNA replication</keyword>
<dbReference type="Gene3D" id="3.90.79.10">
    <property type="entry name" value="Nucleoside Triphosphate Pyrophosphohydrolase"/>
    <property type="match status" value="1"/>
</dbReference>
<dbReference type="InterPro" id="IPR000086">
    <property type="entry name" value="NUDIX_hydrolase_dom"/>
</dbReference>
<dbReference type="InterPro" id="IPR015797">
    <property type="entry name" value="NUDIX_hydrolase-like_dom_sf"/>
</dbReference>
<reference evidence="13" key="1">
    <citation type="submission" date="2013-06" db="EMBL/GenBank/DDBJ databases">
        <authorList>
            <person name="Weinstock G."/>
            <person name="Sodergren E."/>
            <person name="Clifton S."/>
            <person name="Fulton L."/>
            <person name="Fulton B."/>
            <person name="Courtney L."/>
            <person name="Fronick C."/>
            <person name="Harrison M."/>
            <person name="Strong C."/>
            <person name="Farmer C."/>
            <person name="Delahaunty K."/>
            <person name="Markovic C."/>
            <person name="Hall O."/>
            <person name="Minx P."/>
            <person name="Tomlinson C."/>
            <person name="Mitreva M."/>
            <person name="Nelson J."/>
            <person name="Hou S."/>
            <person name="Wollam A."/>
            <person name="Pepin K.H."/>
            <person name="Johnson M."/>
            <person name="Bhonagiri V."/>
            <person name="Nash W.E."/>
            <person name="Warren W."/>
            <person name="Chinwalla A."/>
            <person name="Mardis E.R."/>
            <person name="Wilson R.K."/>
        </authorList>
    </citation>
    <scope>NUCLEOTIDE SEQUENCE [LARGE SCALE GENOMIC DNA]</scope>
    <source>
        <strain evidence="13">ATCC 49176</strain>
    </source>
</reference>